<sequence length="1741" mass="195734">MALKNKDHLCFEIVGYEKNATEDDIKQEYTKVALQHQPDIQNYSEGNSNGLSVEEIEHQHKENFQRKLLEEERLQRIEANERLKNKRQQRKNSKEKKKQIRLEAEKILQEKKFSKPPPEKEKSELEKHEEKLNYLFREKEINNNMKESLITLSVPSSQQTPQTDRLGETKHPADSQVKSSLLQRHLQEYSDLMKVQPKRHTEQQIRAERIRQKEEQQTLHQQELDSLRSKQTQEFVPVPTSPSDPDHALAGEDECVQEEFERMRKEHLRKQQELERKRNEEEAQELKTYRNKKQKWKELKVDDVPQKWFEKEDSVTRDPPPKVKEPPPPSVNVWQQRHLRQQQLSSLAPRTPQEEEEILNQVLLLSQKTAAQEEEQRKYREIMSAKNFIPEKIQKEEKPSALFNRPVDTAEQRNTAKTVTASQTTKKISPEPPQTRQDTRPTATTQQEFPSPASKPVKKTTTEQVENIWEILPNRAKKETFPSKNWFSSSKKEEPAPKLVLTTNYANTIPPPRLNIPQQTVKKESWDNDGDFLYVSNKLPTTVRECLRWQNNAKIVMSASRESQPNTNNSAHDSARQQGLKLSVDKRITCTVDENHNDITRSTASLMDSKLKDSKLVSDSSGEKQGKTRDYGENTSEAVKSGRYLQSSYSDLNRSETIECGENQSEAVESGRYPQTDQGDPNRRNPWTNVVIEHQTVDPRPNAETVWSDNKQKTEKPHYSAQIPPSTHTSRSNQAFCQIPAGQNLDENKTFTPTASQSMLMFKPGDFNAQSTGIGKQMTTNEREVGVQNSWPQSTCVEISQPFSQNPHDFWNISVKNSDNTPAQNGKAQPSSVDRVCDESEEKASHEEKARRLIASLQQKTYQTPSGGSRVSHDYWDLTNDISIKAQTEHSPEIFVSPENVNPEKEKLAHVETGSGASTVKTKTPVLSFVQNYDEQATLGPENVLKGEILKEERSNTACNLPTSSSDLLHSNNSLQTTQRAAVLQNDEKTETVPQKKVSNMLNKLAKLGLNPNPIKKEKNGENPSLSKPSTPANQKSQRPGYRRRPMKTVAKSPTNPTDTLPTENWETAAKTRNDGISGSEDCESALNQDQVIPSVMNAMFSSSSKENSETSEGNWKKSQPSSISSDVGSRRNQSSSLSRQTVVDQTRQQPMVEDWESELITLPPDSNTLPAPTCPATTEAKNFFKEIMKSVKKDAMKPRLPVLKHLTTQEESPPDGSSKTDQSPTTTAQTSPSSIEWIERNEQFKEKTSAKTKPDPVFQGQHHSVYHLTNQGRPQTTCHPSTSVKPSSDISPRDSVNEDTAPPRNSIYEDTAPQMSTDFVHRAAQVDPMQVFSAANSTDTRVPEFVHTPPPPNLPHPSQSPPVYPQVPGVGPGLVAGNPGSLPNFGLPMPLPPHLLQAYLQYLATTSNALGTGLLPGLPLLPGIAPLMPLGLPNPMLPNPLLSYNLMGLPGQPFVDPSTLGGQPPMNMSANPPQADVSSPQSHASSSLPNTHPLQPCVNPPQHDVKPPRRHANLSQHDAHPLQHDAHPSQHDADPSQHDAHSSQHNAHPLSQSQSQCEMQIKSAHHQIPNVDYQSDSRAYGPSSQPSKSYPPQNYYLPQQKVIAEEKPQLPNSSRTKNTILQPSKFDSQVWSDDHRGSVFENSQSSSMELLEAKLPETLQKRKEQTRTVQALIQHILKENQERTTVDLIPEMDRIKEFQGLSVKARVVGAIWTVDYIGLGSSVVELEPDELIALGPGFDS</sequence>
<protein>
    <submittedName>
        <fullName evidence="2">Uncharacterized protein</fullName>
    </submittedName>
</protein>
<feature type="compositionally biased region" description="Polar residues" evidence="1">
    <location>
        <begin position="1022"/>
        <end position="1038"/>
    </location>
</feature>
<feature type="compositionally biased region" description="Basic and acidic residues" evidence="1">
    <location>
        <begin position="199"/>
        <end position="228"/>
    </location>
</feature>
<feature type="compositionally biased region" description="Polar residues" evidence="1">
    <location>
        <begin position="662"/>
        <end position="679"/>
    </location>
</feature>
<feature type="compositionally biased region" description="Polar residues" evidence="1">
    <location>
        <begin position="1052"/>
        <end position="1066"/>
    </location>
</feature>
<feature type="compositionally biased region" description="Basic and acidic residues" evidence="1">
    <location>
        <begin position="835"/>
        <end position="848"/>
    </location>
</feature>
<feature type="compositionally biased region" description="Basic and acidic residues" evidence="1">
    <location>
        <begin position="611"/>
        <end position="632"/>
    </location>
</feature>
<feature type="region of interest" description="Disordered" evidence="1">
    <location>
        <begin position="559"/>
        <end position="579"/>
    </location>
</feature>
<feature type="compositionally biased region" description="Low complexity" evidence="1">
    <location>
        <begin position="1223"/>
        <end position="1235"/>
    </location>
</feature>
<feature type="region of interest" description="Disordered" evidence="1">
    <location>
        <begin position="701"/>
        <end position="732"/>
    </location>
</feature>
<feature type="compositionally biased region" description="Polar residues" evidence="1">
    <location>
        <begin position="560"/>
        <end position="572"/>
    </location>
</feature>
<dbReference type="SUPFAM" id="SSF46565">
    <property type="entry name" value="Chaperone J-domain"/>
    <property type="match status" value="1"/>
</dbReference>
<feature type="compositionally biased region" description="Polar residues" evidence="1">
    <location>
        <begin position="814"/>
        <end position="832"/>
    </location>
</feature>
<feature type="compositionally biased region" description="Basic and acidic residues" evidence="1">
    <location>
        <begin position="100"/>
        <end position="127"/>
    </location>
</feature>
<feature type="compositionally biased region" description="Basic and acidic residues" evidence="1">
    <location>
        <begin position="296"/>
        <end position="325"/>
    </location>
</feature>
<feature type="compositionally biased region" description="Basic and acidic residues" evidence="1">
    <location>
        <begin position="1518"/>
        <end position="1543"/>
    </location>
</feature>
<evidence type="ECO:0000256" key="1">
    <source>
        <dbReference type="SAM" id="MobiDB-lite"/>
    </source>
</evidence>
<dbReference type="HOGENOM" id="CLU_239680_0_0_1"/>
<feature type="compositionally biased region" description="Polar residues" evidence="1">
    <location>
        <begin position="1117"/>
        <end position="1128"/>
    </location>
</feature>
<feature type="compositionally biased region" description="Polar residues" evidence="1">
    <location>
        <begin position="412"/>
        <end position="427"/>
    </location>
</feature>
<feature type="region of interest" description="Disordered" evidence="1">
    <location>
        <begin position="1006"/>
        <end position="1084"/>
    </location>
</feature>
<name>K1R1E6_MAGGI</name>
<feature type="region of interest" description="Disordered" evidence="1">
    <location>
        <begin position="37"/>
        <end position="127"/>
    </location>
</feature>
<feature type="compositionally biased region" description="Polar residues" evidence="1">
    <location>
        <begin position="1611"/>
        <end position="1627"/>
    </location>
</feature>
<feature type="compositionally biased region" description="Polar residues" evidence="1">
    <location>
        <begin position="434"/>
        <end position="449"/>
    </location>
</feature>
<feature type="region of interest" description="Disordered" evidence="1">
    <location>
        <begin position="1102"/>
        <end position="1151"/>
    </location>
</feature>
<feature type="region of interest" description="Disordered" evidence="1">
    <location>
        <begin position="1271"/>
        <end position="1313"/>
    </location>
</feature>
<feature type="region of interest" description="Disordered" evidence="1">
    <location>
        <begin position="1456"/>
        <end position="1595"/>
    </location>
</feature>
<feature type="region of interest" description="Disordered" evidence="1">
    <location>
        <begin position="147"/>
        <end position="331"/>
    </location>
</feature>
<proteinExistence type="predicted"/>
<feature type="compositionally biased region" description="Basic residues" evidence="1">
    <location>
        <begin position="84"/>
        <end position="99"/>
    </location>
</feature>
<feature type="region of interest" description="Disordered" evidence="1">
    <location>
        <begin position="1608"/>
        <end position="1627"/>
    </location>
</feature>
<feature type="region of interest" description="Disordered" evidence="1">
    <location>
        <begin position="391"/>
        <end position="461"/>
    </location>
</feature>
<feature type="region of interest" description="Disordered" evidence="1">
    <location>
        <begin position="1206"/>
        <end position="1238"/>
    </location>
</feature>
<feature type="compositionally biased region" description="Polar residues" evidence="1">
    <location>
        <begin position="1544"/>
        <end position="1559"/>
    </location>
</feature>
<feature type="compositionally biased region" description="Basic and acidic residues" evidence="1">
    <location>
        <begin position="55"/>
        <end position="83"/>
    </location>
</feature>
<feature type="compositionally biased region" description="Polar residues" evidence="1">
    <location>
        <begin position="147"/>
        <end position="163"/>
    </location>
</feature>
<feature type="region of interest" description="Disordered" evidence="1">
    <location>
        <begin position="611"/>
        <end position="686"/>
    </location>
</feature>
<feature type="compositionally biased region" description="Polar residues" evidence="1">
    <location>
        <begin position="633"/>
        <end position="652"/>
    </location>
</feature>
<feature type="compositionally biased region" description="Polar residues" evidence="1">
    <location>
        <begin position="1271"/>
        <end position="1291"/>
    </location>
</feature>
<dbReference type="Gene3D" id="1.10.287.110">
    <property type="entry name" value="DnaJ domain"/>
    <property type="match status" value="1"/>
</dbReference>
<dbReference type="InterPro" id="IPR036869">
    <property type="entry name" value="J_dom_sf"/>
</dbReference>
<gene>
    <name evidence="2" type="ORF">CGI_10021569</name>
</gene>
<feature type="compositionally biased region" description="Polar residues" evidence="1">
    <location>
        <begin position="723"/>
        <end position="732"/>
    </location>
</feature>
<dbReference type="InParanoid" id="K1R1E6"/>
<feature type="compositionally biased region" description="Low complexity" evidence="1">
    <location>
        <begin position="1479"/>
        <end position="1488"/>
    </location>
</feature>
<feature type="compositionally biased region" description="Polar residues" evidence="1">
    <location>
        <begin position="38"/>
        <end position="51"/>
    </location>
</feature>
<reference evidence="2" key="1">
    <citation type="journal article" date="2012" name="Nature">
        <title>The oyster genome reveals stress adaptation and complexity of shell formation.</title>
        <authorList>
            <person name="Zhang G."/>
            <person name="Fang X."/>
            <person name="Guo X."/>
            <person name="Li L."/>
            <person name="Luo R."/>
            <person name="Xu F."/>
            <person name="Yang P."/>
            <person name="Zhang L."/>
            <person name="Wang X."/>
            <person name="Qi H."/>
            <person name="Xiong Z."/>
            <person name="Que H."/>
            <person name="Xie Y."/>
            <person name="Holland P.W."/>
            <person name="Paps J."/>
            <person name="Zhu Y."/>
            <person name="Wu F."/>
            <person name="Chen Y."/>
            <person name="Wang J."/>
            <person name="Peng C."/>
            <person name="Meng J."/>
            <person name="Yang L."/>
            <person name="Liu J."/>
            <person name="Wen B."/>
            <person name="Zhang N."/>
            <person name="Huang Z."/>
            <person name="Zhu Q."/>
            <person name="Feng Y."/>
            <person name="Mount A."/>
            <person name="Hedgecock D."/>
            <person name="Xu Z."/>
            <person name="Liu Y."/>
            <person name="Domazet-Loso T."/>
            <person name="Du Y."/>
            <person name="Sun X."/>
            <person name="Zhang S."/>
            <person name="Liu B."/>
            <person name="Cheng P."/>
            <person name="Jiang X."/>
            <person name="Li J."/>
            <person name="Fan D."/>
            <person name="Wang W."/>
            <person name="Fu W."/>
            <person name="Wang T."/>
            <person name="Wang B."/>
            <person name="Zhang J."/>
            <person name="Peng Z."/>
            <person name="Li Y."/>
            <person name="Li N."/>
            <person name="Wang J."/>
            <person name="Chen M."/>
            <person name="He Y."/>
            <person name="Tan F."/>
            <person name="Song X."/>
            <person name="Zheng Q."/>
            <person name="Huang R."/>
            <person name="Yang H."/>
            <person name="Du X."/>
            <person name="Chen L."/>
            <person name="Yang M."/>
            <person name="Gaffney P.M."/>
            <person name="Wang S."/>
            <person name="Luo L."/>
            <person name="She Z."/>
            <person name="Ming Y."/>
            <person name="Huang W."/>
            <person name="Zhang S."/>
            <person name="Huang B."/>
            <person name="Zhang Y."/>
            <person name="Qu T."/>
            <person name="Ni P."/>
            <person name="Miao G."/>
            <person name="Wang J."/>
            <person name="Wang Q."/>
            <person name="Steinberg C.E."/>
            <person name="Wang H."/>
            <person name="Li N."/>
            <person name="Qian L."/>
            <person name="Zhang G."/>
            <person name="Li Y."/>
            <person name="Yang H."/>
            <person name="Liu X."/>
            <person name="Wang J."/>
            <person name="Yin Y."/>
            <person name="Wang J."/>
        </authorList>
    </citation>
    <scope>NUCLEOTIDE SEQUENCE [LARGE SCALE GENOMIC DNA]</scope>
    <source>
        <strain evidence="2">05x7-T-G4-1.051#20</strain>
    </source>
</reference>
<feature type="region of interest" description="Disordered" evidence="1">
    <location>
        <begin position="814"/>
        <end position="848"/>
    </location>
</feature>
<accession>K1R1E6</accession>
<organism evidence="2">
    <name type="scientific">Magallana gigas</name>
    <name type="common">Pacific oyster</name>
    <name type="synonym">Crassostrea gigas</name>
    <dbReference type="NCBI Taxonomy" id="29159"/>
    <lineage>
        <taxon>Eukaryota</taxon>
        <taxon>Metazoa</taxon>
        <taxon>Spiralia</taxon>
        <taxon>Lophotrochozoa</taxon>
        <taxon>Mollusca</taxon>
        <taxon>Bivalvia</taxon>
        <taxon>Autobranchia</taxon>
        <taxon>Pteriomorphia</taxon>
        <taxon>Ostreida</taxon>
        <taxon>Ostreoidea</taxon>
        <taxon>Ostreidae</taxon>
        <taxon>Magallana</taxon>
    </lineage>
</organism>
<dbReference type="EMBL" id="JH818749">
    <property type="protein sequence ID" value="EKC39693.1"/>
    <property type="molecule type" value="Genomic_DNA"/>
</dbReference>
<evidence type="ECO:0000313" key="2">
    <source>
        <dbReference type="EMBL" id="EKC39693.1"/>
    </source>
</evidence>
<feature type="compositionally biased region" description="Low complexity" evidence="1">
    <location>
        <begin position="1581"/>
        <end position="1595"/>
    </location>
</feature>
<feature type="compositionally biased region" description="Basic and acidic residues" evidence="1">
    <location>
        <begin position="259"/>
        <end position="288"/>
    </location>
</feature>
<feature type="compositionally biased region" description="Polar residues" evidence="1">
    <location>
        <begin position="1210"/>
        <end position="1222"/>
    </location>
</feature>
<feature type="compositionally biased region" description="Low complexity" evidence="1">
    <location>
        <begin position="1131"/>
        <end position="1141"/>
    </location>
</feature>